<feature type="transmembrane region" description="Helical" evidence="6">
    <location>
        <begin position="130"/>
        <end position="151"/>
    </location>
</feature>
<evidence type="ECO:0000313" key="7">
    <source>
        <dbReference type="EMBL" id="WZL75779.1"/>
    </source>
</evidence>
<dbReference type="PANTHER" id="PTHR10057">
    <property type="entry name" value="PERIPHERAL-TYPE BENZODIAZEPINE RECEPTOR"/>
    <property type="match status" value="1"/>
</dbReference>
<comment type="similarity">
    <text evidence="2">Belongs to the TspO/BZRP family.</text>
</comment>
<evidence type="ECO:0000256" key="6">
    <source>
        <dbReference type="SAM" id="Phobius"/>
    </source>
</evidence>
<evidence type="ECO:0000256" key="3">
    <source>
        <dbReference type="ARBA" id="ARBA00022692"/>
    </source>
</evidence>
<evidence type="ECO:0000313" key="8">
    <source>
        <dbReference type="Proteomes" id="UP001461341"/>
    </source>
</evidence>
<keyword evidence="4 6" id="KW-1133">Transmembrane helix</keyword>
<dbReference type="Pfam" id="PF03073">
    <property type="entry name" value="TspO_MBR"/>
    <property type="match status" value="1"/>
</dbReference>
<accession>A0ABZ2Y9V6</accession>
<evidence type="ECO:0000256" key="2">
    <source>
        <dbReference type="ARBA" id="ARBA00007524"/>
    </source>
</evidence>
<feature type="transmembrane region" description="Helical" evidence="6">
    <location>
        <begin position="7"/>
        <end position="26"/>
    </location>
</feature>
<protein>
    <submittedName>
        <fullName evidence="7">Tryptophan-rich sensory protein</fullName>
    </submittedName>
</protein>
<feature type="transmembrane region" description="Helical" evidence="6">
    <location>
        <begin position="46"/>
        <end position="66"/>
    </location>
</feature>
<name>A0ABZ2Y9V6_9BACT</name>
<feature type="transmembrane region" description="Helical" evidence="6">
    <location>
        <begin position="78"/>
        <end position="97"/>
    </location>
</feature>
<reference evidence="7 8" key="1">
    <citation type="submission" date="2023-03" db="EMBL/GenBank/DDBJ databases">
        <title>Novel Species.</title>
        <authorList>
            <person name="Ma S."/>
        </authorList>
    </citation>
    <scope>NUCLEOTIDE SEQUENCE [LARGE SCALE GENOMIC DNA]</scope>
    <source>
        <strain evidence="7 8">B11</strain>
    </source>
</reference>
<evidence type="ECO:0000256" key="1">
    <source>
        <dbReference type="ARBA" id="ARBA00004141"/>
    </source>
</evidence>
<dbReference type="PANTHER" id="PTHR10057:SF0">
    <property type="entry name" value="TRANSLOCATOR PROTEIN"/>
    <property type="match status" value="1"/>
</dbReference>
<dbReference type="EMBL" id="CP121689">
    <property type="protein sequence ID" value="WZL75779.1"/>
    <property type="molecule type" value="Genomic_DNA"/>
</dbReference>
<comment type="subcellular location">
    <subcellularLocation>
        <location evidence="1">Membrane</location>
        <topology evidence="1">Multi-pass membrane protein</topology>
    </subcellularLocation>
</comment>
<sequence length="154" mass="18114">MLTYLKFIISVAIPLVAGFAGSLFTSQSLEDWYPALRKPFFTPPNWLFFPVWTTLFVLMGIAFYLVWQRNFAGYRVVLYLYCLQLVANVLWSWFFFGLRRPEWALVDILVLWVLILACIVSFYRISHLAGYLLLPYLGWVSLASFLNYFIVRLN</sequence>
<dbReference type="PIRSF" id="PIRSF005859">
    <property type="entry name" value="PBR"/>
    <property type="match status" value="1"/>
</dbReference>
<dbReference type="Gene3D" id="1.20.1260.100">
    <property type="entry name" value="TspO/MBR protein"/>
    <property type="match status" value="1"/>
</dbReference>
<feature type="transmembrane region" description="Helical" evidence="6">
    <location>
        <begin position="103"/>
        <end position="123"/>
    </location>
</feature>
<gene>
    <name evidence="7" type="ORF">QBE54_09340</name>
</gene>
<evidence type="ECO:0000256" key="4">
    <source>
        <dbReference type="ARBA" id="ARBA00022989"/>
    </source>
</evidence>
<dbReference type="Proteomes" id="UP001461341">
    <property type="component" value="Chromosome"/>
</dbReference>
<dbReference type="CDD" id="cd15904">
    <property type="entry name" value="TSPO_MBR"/>
    <property type="match status" value="1"/>
</dbReference>
<organism evidence="7 8">
    <name type="scientific">Thermatribacter velox</name>
    <dbReference type="NCBI Taxonomy" id="3039681"/>
    <lineage>
        <taxon>Bacteria</taxon>
        <taxon>Pseudomonadati</taxon>
        <taxon>Atribacterota</taxon>
        <taxon>Atribacteria</taxon>
        <taxon>Atribacterales</taxon>
        <taxon>Thermatribacteraceae</taxon>
        <taxon>Thermatribacter</taxon>
    </lineage>
</organism>
<dbReference type="RefSeq" id="WP_369017929.1">
    <property type="nucleotide sequence ID" value="NZ_CP121689.1"/>
</dbReference>
<dbReference type="InterPro" id="IPR004307">
    <property type="entry name" value="TspO_MBR"/>
</dbReference>
<keyword evidence="8" id="KW-1185">Reference proteome</keyword>
<keyword evidence="5 6" id="KW-0472">Membrane</keyword>
<proteinExistence type="inferred from homology"/>
<keyword evidence="3 6" id="KW-0812">Transmembrane</keyword>
<evidence type="ECO:0000256" key="5">
    <source>
        <dbReference type="ARBA" id="ARBA00023136"/>
    </source>
</evidence>
<dbReference type="InterPro" id="IPR038330">
    <property type="entry name" value="TspO/MBR-related_sf"/>
</dbReference>